<name>A0A7Z0HZX3_9RHOB</name>
<evidence type="ECO:0000259" key="2">
    <source>
        <dbReference type="Pfam" id="PF09917"/>
    </source>
</evidence>
<feature type="signal peptide" evidence="1">
    <location>
        <begin position="1"/>
        <end position="21"/>
    </location>
</feature>
<dbReference type="AlphaFoldDB" id="A0A7Z0HZX3"/>
<keyword evidence="1" id="KW-0732">Signal</keyword>
<organism evidence="3 4">
    <name type="scientific">Rhabdonatronobacter sediminivivens</name>
    <dbReference type="NCBI Taxonomy" id="2743469"/>
    <lineage>
        <taxon>Bacteria</taxon>
        <taxon>Pseudomonadati</taxon>
        <taxon>Pseudomonadota</taxon>
        <taxon>Alphaproteobacteria</taxon>
        <taxon>Rhodobacterales</taxon>
        <taxon>Paracoccaceae</taxon>
        <taxon>Rhabdonatronobacter</taxon>
    </lineage>
</organism>
<feature type="domain" description="DUF2147" evidence="2">
    <location>
        <begin position="26"/>
        <end position="129"/>
    </location>
</feature>
<dbReference type="PANTHER" id="PTHR36919">
    <property type="entry name" value="BLR1215 PROTEIN"/>
    <property type="match status" value="1"/>
</dbReference>
<proteinExistence type="predicted"/>
<sequence>MRKLTAFATVALLAMAAPVVADPVHGLWKTQPDDNGNFGHVRMQTCSNGKICGGLVAAFDGNGRQMESENIGRAIVWDMEPAGGGAYRNGRVWAPDRDRTYASRMELRGSELGVSGCILGICREQVWTRQN</sequence>
<reference evidence="3 4" key="1">
    <citation type="journal article" date="2000" name="Arch. Microbiol.">
        <title>Rhodobaca bogoriensis gen. nov. and sp. nov., an alkaliphilic purple nonsulfur bacterium from African Rift Valley soda lakes.</title>
        <authorList>
            <person name="Milford A.D."/>
            <person name="Achenbach L.A."/>
            <person name="Jung D.O."/>
            <person name="Madigan M.T."/>
        </authorList>
    </citation>
    <scope>NUCLEOTIDE SEQUENCE [LARGE SCALE GENOMIC DNA]</scope>
    <source>
        <strain evidence="3 4">2376</strain>
    </source>
</reference>
<dbReference type="RefSeq" id="WP_179905672.1">
    <property type="nucleotide sequence ID" value="NZ_JACBXS010000013.1"/>
</dbReference>
<dbReference type="InterPro" id="IPR019223">
    <property type="entry name" value="DUF2147"/>
</dbReference>
<feature type="chain" id="PRO_5031484194" evidence="1">
    <location>
        <begin position="22"/>
        <end position="131"/>
    </location>
</feature>
<dbReference type="PANTHER" id="PTHR36919:SF2">
    <property type="entry name" value="BLL6627 PROTEIN"/>
    <property type="match status" value="1"/>
</dbReference>
<evidence type="ECO:0000256" key="1">
    <source>
        <dbReference type="SAM" id="SignalP"/>
    </source>
</evidence>
<dbReference type="Proteomes" id="UP000529417">
    <property type="component" value="Unassembled WGS sequence"/>
</dbReference>
<comment type="caution">
    <text evidence="3">The sequence shown here is derived from an EMBL/GenBank/DDBJ whole genome shotgun (WGS) entry which is preliminary data.</text>
</comment>
<accession>A0A7Z0HZX3</accession>
<evidence type="ECO:0000313" key="4">
    <source>
        <dbReference type="Proteomes" id="UP000529417"/>
    </source>
</evidence>
<protein>
    <submittedName>
        <fullName evidence="3">DUF2147 domain-containing protein</fullName>
    </submittedName>
</protein>
<gene>
    <name evidence="3" type="ORF">HUK65_08200</name>
</gene>
<dbReference type="EMBL" id="JACBXS010000013">
    <property type="protein sequence ID" value="NYS24974.1"/>
    <property type="molecule type" value="Genomic_DNA"/>
</dbReference>
<dbReference type="Gene3D" id="2.40.128.520">
    <property type="match status" value="1"/>
</dbReference>
<keyword evidence="4" id="KW-1185">Reference proteome</keyword>
<dbReference type="Pfam" id="PF09917">
    <property type="entry name" value="DUF2147"/>
    <property type="match status" value="1"/>
</dbReference>
<evidence type="ECO:0000313" key="3">
    <source>
        <dbReference type="EMBL" id="NYS24974.1"/>
    </source>
</evidence>